<name>A0ABU2F6G5_9EURY</name>
<keyword evidence="3" id="KW-1185">Reference proteome</keyword>
<keyword evidence="1" id="KW-0812">Transmembrane</keyword>
<feature type="transmembrane region" description="Helical" evidence="1">
    <location>
        <begin position="83"/>
        <end position="100"/>
    </location>
</feature>
<evidence type="ECO:0000256" key="1">
    <source>
        <dbReference type="SAM" id="Phobius"/>
    </source>
</evidence>
<feature type="transmembrane region" description="Helical" evidence="1">
    <location>
        <begin position="50"/>
        <end position="77"/>
    </location>
</feature>
<dbReference type="RefSeq" id="WP_310917398.1">
    <property type="nucleotide sequence ID" value="NZ_JAMQON010000001.1"/>
</dbReference>
<dbReference type="EMBL" id="JAMQON010000001">
    <property type="protein sequence ID" value="MDS0257839.1"/>
    <property type="molecule type" value="Genomic_DNA"/>
</dbReference>
<organism evidence="2 3">
    <name type="scientific">Haloarcula saliterrae</name>
    <dbReference type="NCBI Taxonomy" id="2950534"/>
    <lineage>
        <taxon>Archaea</taxon>
        <taxon>Methanobacteriati</taxon>
        <taxon>Methanobacteriota</taxon>
        <taxon>Stenosarchaea group</taxon>
        <taxon>Halobacteria</taxon>
        <taxon>Halobacteriales</taxon>
        <taxon>Haloarculaceae</taxon>
        <taxon>Haloarcula</taxon>
    </lineage>
</organism>
<feature type="transmembrane region" description="Helical" evidence="1">
    <location>
        <begin position="6"/>
        <end position="29"/>
    </location>
</feature>
<evidence type="ECO:0008006" key="4">
    <source>
        <dbReference type="Google" id="ProtNLM"/>
    </source>
</evidence>
<sequence>MAQLTAESLFLVAIMAVTGLSLVGFGLYVRRTRDLSLVAGARGETVTDAAGLTALVGTATIATGALTVSVGLVHPLVPAPERGLLWGGYIVLTLALAGWAHRRAAQYTA</sequence>
<reference evidence="2 3" key="1">
    <citation type="submission" date="2022-06" db="EMBL/GenBank/DDBJ databases">
        <title>Haloarcula sp. a new haloarchaeum isolate from saline soil.</title>
        <authorList>
            <person name="Strakova D."/>
            <person name="Galisteo C."/>
            <person name="Sanchez-Porro C."/>
            <person name="Ventosa A."/>
        </authorList>
    </citation>
    <scope>NUCLEOTIDE SEQUENCE [LARGE SCALE GENOMIC DNA]</scope>
    <source>
        <strain evidence="2 3">S1CR25-12</strain>
    </source>
</reference>
<evidence type="ECO:0000313" key="2">
    <source>
        <dbReference type="EMBL" id="MDS0257839.1"/>
    </source>
</evidence>
<proteinExistence type="predicted"/>
<dbReference type="Proteomes" id="UP001259659">
    <property type="component" value="Unassembled WGS sequence"/>
</dbReference>
<keyword evidence="1" id="KW-0472">Membrane</keyword>
<protein>
    <recommendedName>
        <fullName evidence="4">DUF3784 domain-containing protein</fullName>
    </recommendedName>
</protein>
<gene>
    <name evidence="2" type="ORF">NDI56_00290</name>
</gene>
<comment type="caution">
    <text evidence="2">The sequence shown here is derived from an EMBL/GenBank/DDBJ whole genome shotgun (WGS) entry which is preliminary data.</text>
</comment>
<accession>A0ABU2F6G5</accession>
<evidence type="ECO:0000313" key="3">
    <source>
        <dbReference type="Proteomes" id="UP001259659"/>
    </source>
</evidence>
<keyword evidence="1" id="KW-1133">Transmembrane helix</keyword>